<dbReference type="Proteomes" id="UP000789901">
    <property type="component" value="Unassembled WGS sequence"/>
</dbReference>
<feature type="compositionally biased region" description="Low complexity" evidence="2">
    <location>
        <begin position="387"/>
        <end position="398"/>
    </location>
</feature>
<name>A0ABM8W1M1_GIGMA</name>
<keyword evidence="4" id="KW-1185">Reference proteome</keyword>
<feature type="coiled-coil region" evidence="1">
    <location>
        <begin position="44"/>
        <end position="78"/>
    </location>
</feature>
<feature type="region of interest" description="Disordered" evidence="2">
    <location>
        <begin position="387"/>
        <end position="406"/>
    </location>
</feature>
<comment type="caution">
    <text evidence="3">The sequence shown here is derived from an EMBL/GenBank/DDBJ whole genome shotgun (WGS) entry which is preliminary data.</text>
</comment>
<accession>A0ABM8W1M1</accession>
<organism evidence="3 4">
    <name type="scientific">Gigaspora margarita</name>
    <dbReference type="NCBI Taxonomy" id="4874"/>
    <lineage>
        <taxon>Eukaryota</taxon>
        <taxon>Fungi</taxon>
        <taxon>Fungi incertae sedis</taxon>
        <taxon>Mucoromycota</taxon>
        <taxon>Glomeromycotina</taxon>
        <taxon>Glomeromycetes</taxon>
        <taxon>Diversisporales</taxon>
        <taxon>Gigasporaceae</taxon>
        <taxon>Gigaspora</taxon>
    </lineage>
</organism>
<evidence type="ECO:0000313" key="4">
    <source>
        <dbReference type="Proteomes" id="UP000789901"/>
    </source>
</evidence>
<feature type="compositionally biased region" description="Polar residues" evidence="2">
    <location>
        <begin position="135"/>
        <end position="147"/>
    </location>
</feature>
<sequence>MHSDSKKSRKSSATSLTRLKVDNSFLKNQNIKLLLELEHSRLTIQALKNIVNQKESTLQSYRNENQKAILKIRVLEALIFSKHAKDGSIIVRSGGGGVNENGLSTCEKFDKVDKVDNKVDKVDKVDKVVNDDINDTNLVDNSVQPTSHQEKQHIKKSKKDSPPGSSPPGSTKIVSSRSINNNSPPQSTKNSSPSSPPSSPTSPQQPSQLASLFRPPSILSSILPSSQSSQSNDSPKKVKHQRRWSMEFGPRNHSNSDEENNNNSSNDIDIPISSTHSSRRRHSISPTSSSTVYAGSTTNDSKSRGMPRLFKTLASCRPNSTKNGYDFSPPCTPTPPLDHHELSDDNNVEESEVEEISESIDENIIIDEKLQRQRKLKQGLLSKIFSSTSLPSSITTTPAARGSLSR</sequence>
<feature type="compositionally biased region" description="Low complexity" evidence="2">
    <location>
        <begin position="261"/>
        <end position="276"/>
    </location>
</feature>
<dbReference type="EMBL" id="CAJVQB010000680">
    <property type="protein sequence ID" value="CAG8501778.1"/>
    <property type="molecule type" value="Genomic_DNA"/>
</dbReference>
<reference evidence="3 4" key="1">
    <citation type="submission" date="2021-06" db="EMBL/GenBank/DDBJ databases">
        <authorList>
            <person name="Kallberg Y."/>
            <person name="Tangrot J."/>
            <person name="Rosling A."/>
        </authorList>
    </citation>
    <scope>NUCLEOTIDE SEQUENCE [LARGE SCALE GENOMIC DNA]</scope>
    <source>
        <strain evidence="3 4">120-4 pot B 10/14</strain>
    </source>
</reference>
<feature type="compositionally biased region" description="Low complexity" evidence="2">
    <location>
        <begin position="216"/>
        <end position="231"/>
    </location>
</feature>
<protein>
    <submittedName>
        <fullName evidence="3">26509_t:CDS:1</fullName>
    </submittedName>
</protein>
<proteinExistence type="predicted"/>
<feature type="region of interest" description="Disordered" evidence="2">
    <location>
        <begin position="135"/>
        <end position="306"/>
    </location>
</feature>
<gene>
    <name evidence="3" type="ORF">GMARGA_LOCUS2238</name>
</gene>
<feature type="compositionally biased region" description="Low complexity" evidence="2">
    <location>
        <begin position="180"/>
        <end position="193"/>
    </location>
</feature>
<evidence type="ECO:0000256" key="2">
    <source>
        <dbReference type="SAM" id="MobiDB-lite"/>
    </source>
</evidence>
<evidence type="ECO:0000313" key="3">
    <source>
        <dbReference type="EMBL" id="CAG8501778.1"/>
    </source>
</evidence>
<evidence type="ECO:0000256" key="1">
    <source>
        <dbReference type="SAM" id="Coils"/>
    </source>
</evidence>
<keyword evidence="1" id="KW-0175">Coiled coil</keyword>